<name>A0A848ASR0_9BACT</name>
<dbReference type="AlphaFoldDB" id="A0A848ASR0"/>
<dbReference type="GO" id="GO:0003700">
    <property type="term" value="F:DNA-binding transcription factor activity"/>
    <property type="evidence" value="ECO:0007669"/>
    <property type="project" value="InterPro"/>
</dbReference>
<keyword evidence="3" id="KW-0804">Transcription</keyword>
<dbReference type="InterPro" id="IPR036390">
    <property type="entry name" value="WH_DNA-bd_sf"/>
</dbReference>
<dbReference type="Pfam" id="PF00392">
    <property type="entry name" value="GntR"/>
    <property type="match status" value="1"/>
</dbReference>
<dbReference type="RefSeq" id="WP_168962398.1">
    <property type="nucleotide sequence ID" value="NZ_JABAEW010000014.1"/>
</dbReference>
<sequence>MSYIAKIAEELKGGRWGKEGKLPSFRKLAQHYSCSLTVVQQAIRILDEEGCLRTFQGKGTYWTNGKIHPSFRRNRIIGVTYLSGCFKIELETLKEEWLNAGWFLAGYNADIHRQDPVREREFVLQARNEHFSAMVMLATPLPPGNAPLFARMRLEGMKIAHLVPYQESMEQESYFCSDYVAAGRLAAAQIARCGYTRLILFREGASADRNLNYRGVLEMAEALGLEICPDFDPERRWRSADADAYLEDSRATRPFRLDTLLDLPDNCCICSQSPYLLHQIRLLRQKYSASASRRVGYLCLDDFSSDQLPISRITYDRRLQLRTALKYAANSTIDALEPVQQLFAPHYLDRGSL</sequence>
<evidence type="ECO:0000256" key="1">
    <source>
        <dbReference type="ARBA" id="ARBA00023015"/>
    </source>
</evidence>
<organism evidence="5 6">
    <name type="scientific">Victivallis vadensis</name>
    <dbReference type="NCBI Taxonomy" id="172901"/>
    <lineage>
        <taxon>Bacteria</taxon>
        <taxon>Pseudomonadati</taxon>
        <taxon>Lentisphaerota</taxon>
        <taxon>Lentisphaeria</taxon>
        <taxon>Victivallales</taxon>
        <taxon>Victivallaceae</taxon>
        <taxon>Victivallis</taxon>
    </lineage>
</organism>
<protein>
    <submittedName>
        <fullName evidence="5">GntR family transcriptional regulator</fullName>
    </submittedName>
</protein>
<evidence type="ECO:0000313" key="6">
    <source>
        <dbReference type="Proteomes" id="UP000576225"/>
    </source>
</evidence>
<dbReference type="InterPro" id="IPR000524">
    <property type="entry name" value="Tscrpt_reg_HTH_GntR"/>
</dbReference>
<dbReference type="SMART" id="SM00345">
    <property type="entry name" value="HTH_GNTR"/>
    <property type="match status" value="1"/>
</dbReference>
<keyword evidence="1" id="KW-0805">Transcription regulation</keyword>
<proteinExistence type="predicted"/>
<dbReference type="PROSITE" id="PS50949">
    <property type="entry name" value="HTH_GNTR"/>
    <property type="match status" value="1"/>
</dbReference>
<gene>
    <name evidence="5" type="ORF">HF882_09275</name>
</gene>
<dbReference type="Gene3D" id="3.40.50.2300">
    <property type="match status" value="2"/>
</dbReference>
<dbReference type="InterPro" id="IPR036388">
    <property type="entry name" value="WH-like_DNA-bd_sf"/>
</dbReference>
<feature type="domain" description="HTH gntR-type" evidence="4">
    <location>
        <begin position="1"/>
        <end position="65"/>
    </location>
</feature>
<evidence type="ECO:0000259" key="4">
    <source>
        <dbReference type="PROSITE" id="PS50949"/>
    </source>
</evidence>
<evidence type="ECO:0000256" key="2">
    <source>
        <dbReference type="ARBA" id="ARBA00023125"/>
    </source>
</evidence>
<evidence type="ECO:0000256" key="3">
    <source>
        <dbReference type="ARBA" id="ARBA00023163"/>
    </source>
</evidence>
<keyword evidence="2" id="KW-0238">DNA-binding</keyword>
<reference evidence="5 6" key="1">
    <citation type="submission" date="2020-04" db="EMBL/GenBank/DDBJ databases">
        <authorList>
            <person name="Hitch T.C.A."/>
            <person name="Wylensek D."/>
            <person name="Clavel T."/>
        </authorList>
    </citation>
    <scope>NUCLEOTIDE SEQUENCE [LARGE SCALE GENOMIC DNA]</scope>
    <source>
        <strain evidence="5 6">COR2-253-APC-1A</strain>
    </source>
</reference>
<evidence type="ECO:0000313" key="5">
    <source>
        <dbReference type="EMBL" id="NMD86774.1"/>
    </source>
</evidence>
<comment type="caution">
    <text evidence="5">The sequence shown here is derived from an EMBL/GenBank/DDBJ whole genome shotgun (WGS) entry which is preliminary data.</text>
</comment>
<dbReference type="GO" id="GO:0003677">
    <property type="term" value="F:DNA binding"/>
    <property type="evidence" value="ECO:0007669"/>
    <property type="project" value="UniProtKB-KW"/>
</dbReference>
<dbReference type="SUPFAM" id="SSF46785">
    <property type="entry name" value="Winged helix' DNA-binding domain"/>
    <property type="match status" value="1"/>
</dbReference>
<dbReference type="Gene3D" id="1.10.10.10">
    <property type="entry name" value="Winged helix-like DNA-binding domain superfamily/Winged helix DNA-binding domain"/>
    <property type="match status" value="1"/>
</dbReference>
<accession>A0A848ASR0</accession>
<dbReference type="EMBL" id="JABAEW010000014">
    <property type="protein sequence ID" value="NMD86774.1"/>
    <property type="molecule type" value="Genomic_DNA"/>
</dbReference>
<dbReference type="Proteomes" id="UP000576225">
    <property type="component" value="Unassembled WGS sequence"/>
</dbReference>